<protein>
    <submittedName>
        <fullName evidence="1">Uncharacterized protein</fullName>
    </submittedName>
</protein>
<accession>A0A8S3F9K3</accession>
<name>A0A8S3F9K3_9BILA</name>
<comment type="caution">
    <text evidence="1">The sequence shown here is derived from an EMBL/GenBank/DDBJ whole genome shotgun (WGS) entry which is preliminary data.</text>
</comment>
<organism evidence="1 2">
    <name type="scientific">Rotaria magnacalcarata</name>
    <dbReference type="NCBI Taxonomy" id="392030"/>
    <lineage>
        <taxon>Eukaryota</taxon>
        <taxon>Metazoa</taxon>
        <taxon>Spiralia</taxon>
        <taxon>Gnathifera</taxon>
        <taxon>Rotifera</taxon>
        <taxon>Eurotatoria</taxon>
        <taxon>Bdelloidea</taxon>
        <taxon>Philodinida</taxon>
        <taxon>Philodinidae</taxon>
        <taxon>Rotaria</taxon>
    </lineage>
</organism>
<sequence length="191" mass="21997">MIRPPLAYYCYPTVDQYAIASCEGKLFVGGYLNDAYVRWTVQATTTTFTPANQYGYMFGRAQSFCYYSSYDRKTKISYPKKHFQGKTNSKGQHEIKITYHGVEQEPRPIIVHTLATITDLNYQTQETKADFLMHPCAYYVGFQFVKNYVKKVEPVQTKVIVTDIDGNLIDNILVRCEVIGYGSEKKKIEMV</sequence>
<dbReference type="EMBL" id="CAJOBH010240992">
    <property type="protein sequence ID" value="CAF5109209.1"/>
    <property type="molecule type" value="Genomic_DNA"/>
</dbReference>
<dbReference type="Proteomes" id="UP000681967">
    <property type="component" value="Unassembled WGS sequence"/>
</dbReference>
<evidence type="ECO:0000313" key="1">
    <source>
        <dbReference type="EMBL" id="CAF5109209.1"/>
    </source>
</evidence>
<proteinExistence type="predicted"/>
<reference evidence="1" key="1">
    <citation type="submission" date="2021-02" db="EMBL/GenBank/DDBJ databases">
        <authorList>
            <person name="Nowell W R."/>
        </authorList>
    </citation>
    <scope>NUCLEOTIDE SEQUENCE</scope>
</reference>
<dbReference type="AlphaFoldDB" id="A0A8S3F9K3"/>
<evidence type="ECO:0000313" key="2">
    <source>
        <dbReference type="Proteomes" id="UP000681967"/>
    </source>
</evidence>
<gene>
    <name evidence="1" type="ORF">BYL167_LOCUS65439</name>
</gene>